<evidence type="ECO:0000313" key="6">
    <source>
        <dbReference type="Proteomes" id="UP001210169"/>
    </source>
</evidence>
<dbReference type="EMBL" id="CP114203">
    <property type="protein sequence ID" value="WAU02077.1"/>
    <property type="molecule type" value="Genomic_DNA"/>
</dbReference>
<gene>
    <name evidence="5" type="ORF">STRNI_000027</name>
</gene>
<dbReference type="SMART" id="SM00247">
    <property type="entry name" value="XTALbg"/>
    <property type="match status" value="1"/>
</dbReference>
<accession>A0ABY7IVN5</accession>
<evidence type="ECO:0000256" key="2">
    <source>
        <dbReference type="ARBA" id="ARBA00022737"/>
    </source>
</evidence>
<dbReference type="Gene3D" id="2.60.20.10">
    <property type="entry name" value="Crystallins"/>
    <property type="match status" value="1"/>
</dbReference>
<feature type="domain" description="Beta/gamma crystallin 'Greek key'" evidence="4">
    <location>
        <begin position="41"/>
        <end position="117"/>
    </location>
</feature>
<evidence type="ECO:0000256" key="1">
    <source>
        <dbReference type="ARBA" id="ARBA00009646"/>
    </source>
</evidence>
<feature type="signal peptide" evidence="3">
    <location>
        <begin position="1"/>
        <end position="26"/>
    </location>
</feature>
<dbReference type="InterPro" id="IPR001064">
    <property type="entry name" value="Beta/gamma_crystallin"/>
</dbReference>
<protein>
    <submittedName>
        <fullName evidence="5">Beta/gamma crystallin-related protein</fullName>
    </submittedName>
</protein>
<dbReference type="InterPro" id="IPR011024">
    <property type="entry name" value="G_crystallin-like"/>
</dbReference>
<keyword evidence="2" id="KW-0677">Repeat</keyword>
<feature type="chain" id="PRO_5046211680" evidence="3">
    <location>
        <begin position="27"/>
        <end position="117"/>
    </location>
</feature>
<dbReference type="SUPFAM" id="SSF49695">
    <property type="entry name" value="gamma-Crystallin-like"/>
    <property type="match status" value="1"/>
</dbReference>
<dbReference type="Pfam" id="PF00030">
    <property type="entry name" value="Crystall"/>
    <property type="match status" value="1"/>
</dbReference>
<dbReference type="GeneID" id="301329248"/>
<dbReference type="Proteomes" id="UP001210169">
    <property type="component" value="Chromosome"/>
</dbReference>
<reference evidence="5 6" key="1">
    <citation type="submission" date="2022-12" db="EMBL/GenBank/DDBJ databases">
        <authorList>
            <person name="Ruckert C."/>
            <person name="Busche T."/>
            <person name="Kalinowski J."/>
            <person name="Wittmann C."/>
        </authorList>
    </citation>
    <scope>NUCLEOTIDE SEQUENCE [LARGE SCALE GENOMIC DNA]</scope>
    <source>
        <strain evidence="5 6">DSM 40276</strain>
    </source>
</reference>
<sequence length="117" mass="12233">MPIGRTAAAVAAAAALTLVSALPASADGYRAATPPEAGRAKVNVYTHPSFHGRYTAFTHSMPKLAAGGWDDIGSARNTGRRTAVFYQYANYRGASFSLAPGKSEPHFGGTSGSLRFR</sequence>
<comment type="similarity">
    <text evidence="1">Belongs to the beta/gamma-crystallin family.</text>
</comment>
<keyword evidence="6" id="KW-1185">Reference proteome</keyword>
<organism evidence="5 6">
    <name type="scientific">Streptomyces nigrescens</name>
    <dbReference type="NCBI Taxonomy" id="1920"/>
    <lineage>
        <taxon>Bacteria</taxon>
        <taxon>Bacillati</taxon>
        <taxon>Actinomycetota</taxon>
        <taxon>Actinomycetes</taxon>
        <taxon>Kitasatosporales</taxon>
        <taxon>Streptomycetaceae</taxon>
        <taxon>Streptomyces</taxon>
    </lineage>
</organism>
<name>A0ABY7IVN5_STRNI</name>
<proteinExistence type="inferred from homology"/>
<evidence type="ECO:0000256" key="3">
    <source>
        <dbReference type="SAM" id="SignalP"/>
    </source>
</evidence>
<evidence type="ECO:0000313" key="5">
    <source>
        <dbReference type="EMBL" id="WAU02077.1"/>
    </source>
</evidence>
<keyword evidence="3" id="KW-0732">Signal</keyword>
<evidence type="ECO:0000259" key="4">
    <source>
        <dbReference type="SMART" id="SM00247"/>
    </source>
</evidence>
<dbReference type="RefSeq" id="WP_251083087.1">
    <property type="nucleotide sequence ID" value="NZ_CP114203.1"/>
</dbReference>